<comment type="caution">
    <text evidence="2">The sequence shown here is derived from an EMBL/GenBank/DDBJ whole genome shotgun (WGS) entry which is preliminary data.</text>
</comment>
<feature type="signal peptide" evidence="1">
    <location>
        <begin position="1"/>
        <end position="28"/>
    </location>
</feature>
<proteinExistence type="predicted"/>
<dbReference type="Pfam" id="PF16683">
    <property type="entry name" value="TGase_elicitor"/>
    <property type="match status" value="2"/>
</dbReference>
<evidence type="ECO:0000313" key="2">
    <source>
        <dbReference type="EMBL" id="KAF4144737.1"/>
    </source>
</evidence>
<dbReference type="Proteomes" id="UP000704712">
    <property type="component" value="Unassembled WGS sequence"/>
</dbReference>
<name>A0A8S9UY89_PHYIN</name>
<gene>
    <name evidence="2" type="ORF">GN958_ATG06074</name>
</gene>
<evidence type="ECO:0000256" key="1">
    <source>
        <dbReference type="SAM" id="SignalP"/>
    </source>
</evidence>
<feature type="chain" id="PRO_5035807301" evidence="1">
    <location>
        <begin position="29"/>
        <end position="476"/>
    </location>
</feature>
<keyword evidence="1" id="KW-0732">Signal</keyword>
<protein>
    <submittedName>
        <fullName evidence="2">Transglutaminase elicitor</fullName>
    </submittedName>
</protein>
<organism evidence="2 3">
    <name type="scientific">Phytophthora infestans</name>
    <name type="common">Potato late blight agent</name>
    <name type="synonym">Botrytis infestans</name>
    <dbReference type="NCBI Taxonomy" id="4787"/>
    <lineage>
        <taxon>Eukaryota</taxon>
        <taxon>Sar</taxon>
        <taxon>Stramenopiles</taxon>
        <taxon>Oomycota</taxon>
        <taxon>Peronosporomycetes</taxon>
        <taxon>Peronosporales</taxon>
        <taxon>Peronosporaceae</taxon>
        <taxon>Phytophthora</taxon>
    </lineage>
</organism>
<dbReference type="EMBL" id="JAACNO010000809">
    <property type="protein sequence ID" value="KAF4144737.1"/>
    <property type="molecule type" value="Genomic_DNA"/>
</dbReference>
<dbReference type="Gene3D" id="3.30.40.240">
    <property type="entry name" value="Transglutaminase elicitor, body domain"/>
    <property type="match status" value="1"/>
</dbReference>
<dbReference type="GO" id="GO:0016755">
    <property type="term" value="F:aminoacyltransferase activity"/>
    <property type="evidence" value="ECO:0007669"/>
    <property type="project" value="InterPro"/>
</dbReference>
<evidence type="ECO:0000313" key="3">
    <source>
        <dbReference type="Proteomes" id="UP000704712"/>
    </source>
</evidence>
<reference evidence="2" key="1">
    <citation type="submission" date="2020-03" db="EMBL/GenBank/DDBJ databases">
        <title>Hybrid Assembly of Korean Phytophthora infestans isolates.</title>
        <authorList>
            <person name="Prokchorchik M."/>
            <person name="Lee Y."/>
            <person name="Seo J."/>
            <person name="Cho J.-H."/>
            <person name="Park Y.-E."/>
            <person name="Jang D.-C."/>
            <person name="Im J.-S."/>
            <person name="Choi J.-G."/>
            <person name="Park H.-J."/>
            <person name="Lee G.-B."/>
            <person name="Lee Y.-G."/>
            <person name="Hong S.-Y."/>
            <person name="Cho K."/>
            <person name="Sohn K.H."/>
        </authorList>
    </citation>
    <scope>NUCLEOTIDE SEQUENCE</scope>
    <source>
        <strain evidence="2">KR_2_A2</strain>
    </source>
</reference>
<accession>A0A8S9UY89</accession>
<sequence>MRLTWYLSTSFVAKFAILAGLLLRGTTGTPFANNPVTIVSSATSLSHTSPAFGGIAPGTNLSVLTYEVHEYKVTTFHNSPTVVLPRAQLQQRMSAVFKSSMVEIGNNSIVGGMHERVLEETTSDIQKLEKHFGTPLELNVNNLASDAAYYVMPWPSSYWAIYLDGINYRWKSASDLSATEKYASAFGLDPDDLMTSVSKSTGWPRLKPRAGRTGTVLADAMAASVLDVMERLEATASRPAALLEPEPNCAVDYNGVTFQPMDIKALLSEVYDGANLATVFTGARFYGSDTGSGDDTDEYGRYTDSSRRDLGPGFMHVALANIIGRFNASVVMDVTAGAEVWNQPIYSYKVLTQREMTPGDAANLFFQVSPYPFNNAAQRIMYVETSVSWMVETFEDGGLVRSGHASKYETSKTYKYLLELDNNYNILGGEWLEESQSDHPDFLWFPKARPDLSLVTKVGLSYQNVRMLLDMATKCA</sequence>
<dbReference type="AlphaFoldDB" id="A0A8S9UY89"/>
<dbReference type="InterPro" id="IPR032048">
    <property type="entry name" value="TGase_elicitor"/>
</dbReference>